<organism evidence="3 4">
    <name type="scientific">Mucuna pruriens</name>
    <name type="common">Velvet bean</name>
    <name type="synonym">Dolichos pruriens</name>
    <dbReference type="NCBI Taxonomy" id="157652"/>
    <lineage>
        <taxon>Eukaryota</taxon>
        <taxon>Viridiplantae</taxon>
        <taxon>Streptophyta</taxon>
        <taxon>Embryophyta</taxon>
        <taxon>Tracheophyta</taxon>
        <taxon>Spermatophyta</taxon>
        <taxon>Magnoliopsida</taxon>
        <taxon>eudicotyledons</taxon>
        <taxon>Gunneridae</taxon>
        <taxon>Pentapetalae</taxon>
        <taxon>rosids</taxon>
        <taxon>fabids</taxon>
        <taxon>Fabales</taxon>
        <taxon>Fabaceae</taxon>
        <taxon>Papilionoideae</taxon>
        <taxon>50 kb inversion clade</taxon>
        <taxon>NPAAA clade</taxon>
        <taxon>indigoferoid/millettioid clade</taxon>
        <taxon>Phaseoleae</taxon>
        <taxon>Mucuna</taxon>
    </lineage>
</organism>
<evidence type="ECO:0000313" key="4">
    <source>
        <dbReference type="Proteomes" id="UP000257109"/>
    </source>
</evidence>
<dbReference type="EMBL" id="QJKJ01011207">
    <property type="protein sequence ID" value="RDX71771.1"/>
    <property type="molecule type" value="Genomic_DNA"/>
</dbReference>
<feature type="domain" description="FCP1 homology" evidence="2">
    <location>
        <begin position="50"/>
        <end position="231"/>
    </location>
</feature>
<dbReference type="OrthoDB" id="1711508at2759"/>
<comment type="subunit">
    <text evidence="1">Component of the TIM23 complex.</text>
</comment>
<keyword evidence="4" id="KW-1185">Reference proteome</keyword>
<dbReference type="FunFam" id="3.40.50.1000:FF:000257">
    <property type="entry name" value="Haloacid dehalogenase-like hydrolase (HAD) superfamily protein"/>
    <property type="match status" value="1"/>
</dbReference>
<keyword evidence="1" id="KW-0811">Translocation</keyword>
<evidence type="ECO:0000313" key="3">
    <source>
        <dbReference type="EMBL" id="RDX71771.1"/>
    </source>
</evidence>
<dbReference type="Proteomes" id="UP000257109">
    <property type="component" value="Unassembled WGS sequence"/>
</dbReference>
<feature type="non-terminal residue" evidence="3">
    <location>
        <position position="1"/>
    </location>
</feature>
<gene>
    <name evidence="3" type="ORF">CR513_48829</name>
</gene>
<dbReference type="Gene3D" id="3.40.50.1000">
    <property type="entry name" value="HAD superfamily/HAD-like"/>
    <property type="match status" value="2"/>
</dbReference>
<dbReference type="AlphaFoldDB" id="A0A371F0F7"/>
<keyword evidence="1" id="KW-0653">Protein transport</keyword>
<feature type="non-terminal residue" evidence="3">
    <location>
        <position position="524"/>
    </location>
</feature>
<accession>A0A371F0F7</accession>
<comment type="subcellular location">
    <subcellularLocation>
        <location evidence="1">Mitochondrion inner membrane</location>
        <topology evidence="1">Single-pass membrane protein</topology>
    </subcellularLocation>
</comment>
<dbReference type="PANTHER" id="PTHR12210">
    <property type="entry name" value="DULLARD PROTEIN PHOSPHATASE"/>
    <property type="match status" value="1"/>
</dbReference>
<comment type="similarity">
    <text evidence="1">Belongs to the TIM50 family.</text>
</comment>
<dbReference type="InterPro" id="IPR036412">
    <property type="entry name" value="HAD-like_sf"/>
</dbReference>
<dbReference type="InterPro" id="IPR023214">
    <property type="entry name" value="HAD_sf"/>
</dbReference>
<name>A0A371F0F7_MUCPR</name>
<feature type="domain" description="FCP1 homology" evidence="2">
    <location>
        <begin position="288"/>
        <end position="470"/>
    </location>
</feature>
<keyword evidence="1" id="KW-0496">Mitochondrion</keyword>
<proteinExistence type="inferred from homology"/>
<dbReference type="InterPro" id="IPR004274">
    <property type="entry name" value="FCP1_dom"/>
</dbReference>
<comment type="caution">
    <text evidence="3">The sequence shown here is derived from an EMBL/GenBank/DDBJ whole genome shotgun (WGS) entry which is preliminary data.</text>
</comment>
<dbReference type="PROSITE" id="PS50969">
    <property type="entry name" value="FCP1"/>
    <property type="match status" value="2"/>
</dbReference>
<reference evidence="3" key="1">
    <citation type="submission" date="2018-05" db="EMBL/GenBank/DDBJ databases">
        <title>Draft genome of Mucuna pruriens seed.</title>
        <authorList>
            <person name="Nnadi N.E."/>
            <person name="Vos R."/>
            <person name="Hasami M.H."/>
            <person name="Devisetty U.K."/>
            <person name="Aguiy J.C."/>
        </authorList>
    </citation>
    <scope>NUCLEOTIDE SEQUENCE [LARGE SCALE GENOMIC DNA]</scope>
    <source>
        <strain evidence="3">JCA_2017</strain>
    </source>
</reference>
<dbReference type="InterPro" id="IPR050365">
    <property type="entry name" value="TIM50"/>
</dbReference>
<keyword evidence="1" id="KW-0809">Transit peptide</keyword>
<dbReference type="GO" id="GO:0005744">
    <property type="term" value="C:TIM23 mitochondrial import inner membrane translocase complex"/>
    <property type="evidence" value="ECO:0007669"/>
    <property type="project" value="UniProtKB-UniRule"/>
</dbReference>
<dbReference type="Pfam" id="PF03031">
    <property type="entry name" value="NIF"/>
    <property type="match status" value="2"/>
</dbReference>
<protein>
    <recommendedName>
        <fullName evidence="1">Mitochondrial import inner membrane translocase subunit TIM50</fullName>
    </recommendedName>
</protein>
<sequence>MDPLGKTVEIETKNDKELSSYSDEMMIVTAPVEDLSLGIAKCSLDGAHVPSLKKKLIVLDINGLLADVVSPPPKDRKADATFARRAIFQRPSYFEFLEFCFDKFEVGIWSSRMKKNVDRVINFLMGDMKNRLLFCWDLSQCTETSFKTLENKHKYVVFKDLRKLWDKHDPNLPWEKGYYNESNTLLLDDSPYKALLNPPNTSVFPRTFTYQDESDNSLAEGGDLRAYLDGLANAEDMHKYVEEHPFGQEGISEASDSWNFYRLKIVTTSFEDLSSEITDCCLDGAHVPSLKKKLIVLDINGLLADVVSPPPKDYKADATILEKAIFKRPSYLEFLEFCFDKFEVGIWSSGTRRTVVRLINFLMGDMKNRLLFCWDLFQCTKTSFKILENRPKYVVFKELRKLWDKHDPKLPWEKGYYNESNTLLLDDSPYKALLNPPNTSVFPRTFTYQDESDNSLDLRCETKHPLIDQNITIFMAAEGGDLRVYLDGLANAEDMRKYIEEHPFGQEGISEASESWNFYRMAID</sequence>
<dbReference type="STRING" id="157652.A0A371F0F7"/>
<dbReference type="SMART" id="SM00577">
    <property type="entry name" value="CPDc"/>
    <property type="match status" value="2"/>
</dbReference>
<evidence type="ECO:0000259" key="2">
    <source>
        <dbReference type="PROSITE" id="PS50969"/>
    </source>
</evidence>
<dbReference type="SUPFAM" id="SSF56784">
    <property type="entry name" value="HAD-like"/>
    <property type="match status" value="2"/>
</dbReference>
<evidence type="ECO:0000256" key="1">
    <source>
        <dbReference type="RuleBase" id="RU365079"/>
    </source>
</evidence>
<dbReference type="GO" id="GO:0015031">
    <property type="term" value="P:protein transport"/>
    <property type="evidence" value="ECO:0007669"/>
    <property type="project" value="UniProtKB-KW"/>
</dbReference>
<comment type="function">
    <text evidence="1">Essential component of the TIM23 complex, a complex that mediates the translocation of transit peptide-containing proteins across the mitochondrial inner membrane.</text>
</comment>
<keyword evidence="1" id="KW-0813">Transport</keyword>